<proteinExistence type="inferred from homology"/>
<organism evidence="11 12">
    <name type="scientific">Kineothrix sedimenti</name>
    <dbReference type="NCBI Taxonomy" id="3123317"/>
    <lineage>
        <taxon>Bacteria</taxon>
        <taxon>Bacillati</taxon>
        <taxon>Bacillota</taxon>
        <taxon>Clostridia</taxon>
        <taxon>Lachnospirales</taxon>
        <taxon>Lachnospiraceae</taxon>
        <taxon>Kineothrix</taxon>
    </lineage>
</organism>
<dbReference type="EC" id="5.4.2.6" evidence="9"/>
<accession>A0ABZ3EY87</accession>
<evidence type="ECO:0000256" key="8">
    <source>
        <dbReference type="ARBA" id="ARBA00044926"/>
    </source>
</evidence>
<evidence type="ECO:0000256" key="2">
    <source>
        <dbReference type="ARBA" id="ARBA00006171"/>
    </source>
</evidence>
<dbReference type="PANTHER" id="PTHR46193">
    <property type="entry name" value="6-PHOSPHOGLUCONATE PHOSPHATASE"/>
    <property type="match status" value="1"/>
</dbReference>
<keyword evidence="6 11" id="KW-0413">Isomerase</keyword>
<evidence type="ECO:0000256" key="1">
    <source>
        <dbReference type="ARBA" id="ARBA00001946"/>
    </source>
</evidence>
<comment type="catalytic activity">
    <reaction evidence="8">
        <text>beta-D-glucose 1-phosphate = beta-D-glucose 6-phosphate</text>
        <dbReference type="Rhea" id="RHEA:20113"/>
        <dbReference type="ChEBI" id="CHEBI:57684"/>
        <dbReference type="ChEBI" id="CHEBI:58247"/>
        <dbReference type="EC" id="5.4.2.6"/>
    </reaction>
</comment>
<dbReference type="RefSeq" id="WP_342758012.1">
    <property type="nucleotide sequence ID" value="NZ_CP146256.1"/>
</dbReference>
<evidence type="ECO:0000256" key="4">
    <source>
        <dbReference type="ARBA" id="ARBA00022723"/>
    </source>
</evidence>
<dbReference type="GO" id="GO:0008801">
    <property type="term" value="F:beta-phosphoglucomutase activity"/>
    <property type="evidence" value="ECO:0007669"/>
    <property type="project" value="UniProtKB-EC"/>
</dbReference>
<comment type="cofactor">
    <cofactor evidence="1">
        <name>Mg(2+)</name>
        <dbReference type="ChEBI" id="CHEBI:18420"/>
    </cofactor>
</comment>
<reference evidence="11 12" key="1">
    <citation type="submission" date="2024-02" db="EMBL/GenBank/DDBJ databases">
        <title>Bacterial strain from lacustrine sediment.</title>
        <authorList>
            <person name="Petit C."/>
            <person name="Fadhlaoui K."/>
        </authorList>
    </citation>
    <scope>NUCLEOTIDE SEQUENCE [LARGE SCALE GENOMIC DNA]</scope>
    <source>
        <strain evidence="11 12">IPX-CK</strain>
    </source>
</reference>
<gene>
    <name evidence="11" type="primary">pgmB</name>
    <name evidence="11" type="ORF">V6984_01235</name>
</gene>
<dbReference type="InterPro" id="IPR006439">
    <property type="entry name" value="HAD-SF_hydro_IA"/>
</dbReference>
<dbReference type="InterPro" id="IPR023214">
    <property type="entry name" value="HAD_sf"/>
</dbReference>
<dbReference type="NCBIfam" id="TIGR01509">
    <property type="entry name" value="HAD-SF-IA-v3"/>
    <property type="match status" value="1"/>
</dbReference>
<dbReference type="Pfam" id="PF00702">
    <property type="entry name" value="Hydrolase"/>
    <property type="match status" value="1"/>
</dbReference>
<dbReference type="Gene3D" id="3.40.50.1000">
    <property type="entry name" value="HAD superfamily/HAD-like"/>
    <property type="match status" value="1"/>
</dbReference>
<sequence length="221" mass="24335">MVIHMIKGVIFDLDGVLVSTDELHYKAWKRLAKEIGISDFKREDNEKQRGVSRMESLQIVLDKGNKSYTEEEKEEFAERKNNYYKEMLKELDGSAVLPGALETVKLLKEKGIMTAVGSASKNAPDILEKIGLLTYMDKISSGLDTTRSKPDPEVFLVAADKLGLPPQDCLVIEDSAAGVQAAKAAGMKALGVGPYYFSLGADYEAENLAVSINWESILNEV</sequence>
<evidence type="ECO:0000313" key="11">
    <source>
        <dbReference type="EMBL" id="XAH74420.1"/>
    </source>
</evidence>
<dbReference type="EMBL" id="CP146256">
    <property type="protein sequence ID" value="XAH74420.1"/>
    <property type="molecule type" value="Genomic_DNA"/>
</dbReference>
<keyword evidence="7" id="KW-0119">Carbohydrate metabolism</keyword>
<keyword evidence="4" id="KW-0479">Metal-binding</keyword>
<dbReference type="SUPFAM" id="SSF56784">
    <property type="entry name" value="HAD-like"/>
    <property type="match status" value="1"/>
</dbReference>
<dbReference type="InterPro" id="IPR010972">
    <property type="entry name" value="Beta-PGM"/>
</dbReference>
<dbReference type="CDD" id="cd02598">
    <property type="entry name" value="HAD_BPGM"/>
    <property type="match status" value="1"/>
</dbReference>
<evidence type="ECO:0000256" key="10">
    <source>
        <dbReference type="ARBA" id="ARBA00044991"/>
    </source>
</evidence>
<protein>
    <recommendedName>
        <fullName evidence="10">Beta-phosphoglucomutase</fullName>
        <ecNumber evidence="9">5.4.2.6</ecNumber>
    </recommendedName>
</protein>
<evidence type="ECO:0000256" key="9">
    <source>
        <dbReference type="ARBA" id="ARBA00044968"/>
    </source>
</evidence>
<name>A0ABZ3EY87_9FIRM</name>
<dbReference type="InterPro" id="IPR023198">
    <property type="entry name" value="PGP-like_dom2"/>
</dbReference>
<dbReference type="NCBIfam" id="TIGR01990">
    <property type="entry name" value="bPGM"/>
    <property type="match status" value="1"/>
</dbReference>
<evidence type="ECO:0000313" key="12">
    <source>
        <dbReference type="Proteomes" id="UP001451571"/>
    </source>
</evidence>
<evidence type="ECO:0000256" key="7">
    <source>
        <dbReference type="ARBA" id="ARBA00023277"/>
    </source>
</evidence>
<dbReference type="InterPro" id="IPR051600">
    <property type="entry name" value="Beta-PGM-like"/>
</dbReference>
<evidence type="ECO:0000256" key="3">
    <source>
        <dbReference type="ARBA" id="ARBA00022553"/>
    </source>
</evidence>
<dbReference type="SFLD" id="SFLDG01129">
    <property type="entry name" value="C1.5:_HAD__Beta-PGM__Phosphata"/>
    <property type="match status" value="1"/>
</dbReference>
<evidence type="ECO:0000256" key="5">
    <source>
        <dbReference type="ARBA" id="ARBA00022842"/>
    </source>
</evidence>
<dbReference type="Proteomes" id="UP001451571">
    <property type="component" value="Chromosome"/>
</dbReference>
<dbReference type="PANTHER" id="PTHR46193:SF18">
    <property type="entry name" value="HEXITOL PHOSPHATASE B"/>
    <property type="match status" value="1"/>
</dbReference>
<keyword evidence="3" id="KW-0597">Phosphoprotein</keyword>
<evidence type="ECO:0000256" key="6">
    <source>
        <dbReference type="ARBA" id="ARBA00023235"/>
    </source>
</evidence>
<dbReference type="InterPro" id="IPR036412">
    <property type="entry name" value="HAD-like_sf"/>
</dbReference>
<dbReference type="SFLD" id="SFLDS00003">
    <property type="entry name" value="Haloacid_Dehalogenase"/>
    <property type="match status" value="1"/>
</dbReference>
<dbReference type="Gene3D" id="1.10.150.240">
    <property type="entry name" value="Putative phosphatase, domain 2"/>
    <property type="match status" value="1"/>
</dbReference>
<dbReference type="PRINTS" id="PR00413">
    <property type="entry name" value="HADHALOGNASE"/>
</dbReference>
<keyword evidence="12" id="KW-1185">Reference proteome</keyword>
<dbReference type="InterPro" id="IPR010976">
    <property type="entry name" value="B-phosphoglucomutase_hydrolase"/>
</dbReference>
<keyword evidence="5" id="KW-0460">Magnesium</keyword>
<dbReference type="SFLD" id="SFLDG01135">
    <property type="entry name" value="C1.5.6:_HAD__Beta-PGM__Phospha"/>
    <property type="match status" value="1"/>
</dbReference>
<comment type="similarity">
    <text evidence="2">Belongs to the HAD-like hydrolase superfamily. CbbY/CbbZ/Gph/YieH family.</text>
</comment>
<dbReference type="NCBIfam" id="TIGR02009">
    <property type="entry name" value="PGMB-YQAB-SF"/>
    <property type="match status" value="1"/>
</dbReference>